<dbReference type="EMBL" id="CP020477">
    <property type="protein sequence ID" value="ARM76134.1"/>
    <property type="molecule type" value="Genomic_DNA"/>
</dbReference>
<evidence type="ECO:0000313" key="2">
    <source>
        <dbReference type="EMBL" id="ARM76134.1"/>
    </source>
</evidence>
<evidence type="ECO:0000313" key="3">
    <source>
        <dbReference type="Proteomes" id="UP000193404"/>
    </source>
</evidence>
<proteinExistence type="predicted"/>
<keyword evidence="1" id="KW-1133">Transmembrane helix</keyword>
<dbReference type="Proteomes" id="UP000193404">
    <property type="component" value="Chromosome"/>
</dbReference>
<name>A0A1W6K117_9CREN</name>
<dbReference type="RefSeq" id="WP_148691917.1">
    <property type="nucleotide sequence ID" value="NZ_CP020477.1"/>
</dbReference>
<gene>
    <name evidence="2" type="ORF">B6F84_08960</name>
</gene>
<keyword evidence="3" id="KW-1185">Reference proteome</keyword>
<keyword evidence="1" id="KW-0472">Membrane</keyword>
<keyword evidence="1" id="KW-0812">Transmembrane</keyword>
<evidence type="ECO:0000256" key="1">
    <source>
        <dbReference type="SAM" id="Phobius"/>
    </source>
</evidence>
<reference evidence="2 3" key="1">
    <citation type="submission" date="2017-03" db="EMBL/GenBank/DDBJ databases">
        <title>Sulfur activation and transportation mechanism of thermophilic Archaea Acidianus manzaensis YN-25.</title>
        <authorList>
            <person name="Ma Y."/>
            <person name="Yang Y."/>
            <person name="Xia J."/>
        </authorList>
    </citation>
    <scope>NUCLEOTIDE SEQUENCE [LARGE SCALE GENOMIC DNA]</scope>
    <source>
        <strain evidence="2 3">YN-25</strain>
    </source>
</reference>
<protein>
    <submittedName>
        <fullName evidence="2">Uncharacterized protein</fullName>
    </submittedName>
</protein>
<dbReference type="STRING" id="282676.B6F84_08960"/>
<dbReference type="OrthoDB" id="44256at2157"/>
<sequence length="593" mass="68165">METEEPHKAIIWFVVAILLIMLALQIAANVHFSVVPIKPPVPPNYYKNMTITGGTLLNCMLQLPVTPTNLTNDSNLKIFLSDGTGTPLEEAILQLLSYNASMIAPGPYWTTADLAGALEPSNITYKLYNAVEYNGANLTFYHLKLSFFNASPFNVSYPPSDNITVNSPVCQIINKTSVKTHVTTSYNVQTYLFYNRTYIICNNVYEYYYYNMNVSGTAYLYANNKLVNTTNFKYMFYWVGGNVTENITGIVCIQHYPEEVYALLSLSTTQACYNYTYTQGNYTYHVYIYCPKGPYVSYQNFTFNWYEYNVSIPMTIRVFNGTNPVTVIGNQTYHTRIINADFSFLIWSFETKNFSTPTIMTYDTIKIANYMINRTWNAGHIEIITKQYRQQTGNTINYYLNIKVNDNIAKQPQWVFHHIPQNQVYEHNFALEFLQGPAYLYGLYKYLTNYFANEKYANFTAITLFMSLVNDLHQINESETLQPVQILANYSGPSWEVRNLALYFASFSIPWLNYSIPNATMEIIGPLELPLISKIIVNGSQGLVVSSFMYGFANITDIENGTHTFYKWLNWCDGAIEFEQYEYANYSVEFFGA</sequence>
<feature type="transmembrane region" description="Helical" evidence="1">
    <location>
        <begin position="9"/>
        <end position="28"/>
    </location>
</feature>
<accession>A0A1W6K117</accession>
<dbReference type="AlphaFoldDB" id="A0A1W6K117"/>
<dbReference type="KEGG" id="aman:B6F84_08960"/>
<dbReference type="GeneID" id="41591047"/>
<organism evidence="2 3">
    <name type="scientific">Acidianus manzaensis</name>
    <dbReference type="NCBI Taxonomy" id="282676"/>
    <lineage>
        <taxon>Archaea</taxon>
        <taxon>Thermoproteota</taxon>
        <taxon>Thermoprotei</taxon>
        <taxon>Sulfolobales</taxon>
        <taxon>Sulfolobaceae</taxon>
        <taxon>Acidianus</taxon>
    </lineage>
</organism>